<evidence type="ECO:0000256" key="1">
    <source>
        <dbReference type="SAM" id="SignalP"/>
    </source>
</evidence>
<dbReference type="Gene3D" id="1.10.101.10">
    <property type="entry name" value="PGBD-like superfamily/PGBD"/>
    <property type="match status" value="1"/>
</dbReference>
<dbReference type="InterPro" id="IPR036366">
    <property type="entry name" value="PGBDSf"/>
</dbReference>
<reference evidence="4" key="1">
    <citation type="journal article" date="2019" name="Int. J. Syst. Evol. Microbiol.">
        <title>The Global Catalogue of Microorganisms (GCM) 10K type strain sequencing project: providing services to taxonomists for standard genome sequencing and annotation.</title>
        <authorList>
            <consortium name="The Broad Institute Genomics Platform"/>
            <consortium name="The Broad Institute Genome Sequencing Center for Infectious Disease"/>
            <person name="Wu L."/>
            <person name="Ma J."/>
        </authorList>
    </citation>
    <scope>NUCLEOTIDE SEQUENCE [LARGE SCALE GENOMIC DNA]</scope>
    <source>
        <strain evidence="4">CGMCC 1.16306</strain>
    </source>
</reference>
<name>A0ABW2MSL4_9FLAO</name>
<comment type="caution">
    <text evidence="3">The sequence shown here is derived from an EMBL/GenBank/DDBJ whole genome shotgun (WGS) entry which is preliminary data.</text>
</comment>
<keyword evidence="1" id="KW-0732">Signal</keyword>
<feature type="signal peptide" evidence="1">
    <location>
        <begin position="1"/>
        <end position="22"/>
    </location>
</feature>
<dbReference type="RefSeq" id="WP_380216558.1">
    <property type="nucleotide sequence ID" value="NZ_JBHTBN010000001.1"/>
</dbReference>
<dbReference type="Proteomes" id="UP001596415">
    <property type="component" value="Unassembled WGS sequence"/>
</dbReference>
<evidence type="ECO:0000313" key="4">
    <source>
        <dbReference type="Proteomes" id="UP001596415"/>
    </source>
</evidence>
<dbReference type="InterPro" id="IPR002477">
    <property type="entry name" value="Peptidoglycan-bd-like"/>
</dbReference>
<keyword evidence="4" id="KW-1185">Reference proteome</keyword>
<organism evidence="3 4">
    <name type="scientific">Jejudonia soesokkakensis</name>
    <dbReference type="NCBI Taxonomy" id="1323432"/>
    <lineage>
        <taxon>Bacteria</taxon>
        <taxon>Pseudomonadati</taxon>
        <taxon>Bacteroidota</taxon>
        <taxon>Flavobacteriia</taxon>
        <taxon>Flavobacteriales</taxon>
        <taxon>Flavobacteriaceae</taxon>
        <taxon>Jejudonia</taxon>
    </lineage>
</organism>
<evidence type="ECO:0000313" key="3">
    <source>
        <dbReference type="EMBL" id="MFC7356711.1"/>
    </source>
</evidence>
<dbReference type="SUPFAM" id="SSF47090">
    <property type="entry name" value="PGBD-like"/>
    <property type="match status" value="1"/>
</dbReference>
<gene>
    <name evidence="3" type="ORF">ACFQO1_03355</name>
</gene>
<feature type="chain" id="PRO_5045693253" evidence="1">
    <location>
        <begin position="23"/>
        <end position="485"/>
    </location>
</feature>
<accession>A0ABW2MSL4</accession>
<sequence>MKINIYKFFTLIFLSTLSTVFAQNDFNKAHSYNIKLEKIRVLDIETEPNIDWKVLFLDNDEIVYAKHDKSSRRNQIVIADLRSGSIKKTLSGTNLHAVSSDNNRIFYDQKIYDRKQNKVYPLSSTPNANTKWYRSQGFLWYEPEKIIAYRNQRLKNGKLIPKEYYYFDLNDLQLKVLDDKSKQIAFKRYLNEYPSHPNFYLYQTSSGSSIKIQGKLTSYGAELMKWERGYPIDRFWQSPNLEYIVVDRYSKTYTNRSELSLYKLVNGNSKMDISFKCNSPINYISDEFKKYFDKGSKSTIWASVYEPKINSLTNKVIGPDRNQYIGNARIVTELTDNEYGLQMGFQQGKTMKKGQIVTDFRINERTKDGGGAWATLEEWSVPTSCNMKFGYFELGDDKVEVLYSKTILNTYQESVVNKTGKGCDTPGNECSNANEQFFDALKKFQKLQNIPVTGKVDAKTIEMFEKRCAEISEIRDFEKFRYRKK</sequence>
<feature type="domain" description="Peptidoglycan binding-like" evidence="2">
    <location>
        <begin position="435"/>
        <end position="462"/>
    </location>
</feature>
<proteinExistence type="predicted"/>
<evidence type="ECO:0000259" key="2">
    <source>
        <dbReference type="Pfam" id="PF01471"/>
    </source>
</evidence>
<dbReference type="Pfam" id="PF01471">
    <property type="entry name" value="PG_binding_1"/>
    <property type="match status" value="1"/>
</dbReference>
<dbReference type="InterPro" id="IPR036365">
    <property type="entry name" value="PGBD-like_sf"/>
</dbReference>
<protein>
    <submittedName>
        <fullName evidence="3">Peptidoglycan-binding domain-containing protein</fullName>
    </submittedName>
</protein>
<dbReference type="EMBL" id="JBHTBN010000001">
    <property type="protein sequence ID" value="MFC7356711.1"/>
    <property type="molecule type" value="Genomic_DNA"/>
</dbReference>